<dbReference type="Pfam" id="PF10011">
    <property type="entry name" value="DUF2254"/>
    <property type="match status" value="1"/>
</dbReference>
<name>A0A162YQR9_9BURK</name>
<feature type="transmembrane region" description="Helical" evidence="1">
    <location>
        <begin position="59"/>
        <end position="82"/>
    </location>
</feature>
<dbReference type="InterPro" id="IPR018723">
    <property type="entry name" value="DUF2254_membrane"/>
</dbReference>
<keyword evidence="1" id="KW-1133">Transmembrane helix</keyword>
<proteinExistence type="predicted"/>
<dbReference type="AlphaFoldDB" id="A0A162YQR9"/>
<protein>
    <recommendedName>
        <fullName evidence="6">DUF2254 domain-containing protein</fullName>
    </recommendedName>
</protein>
<dbReference type="EMBL" id="LVWD01000042">
    <property type="protein sequence ID" value="OAD39500.1"/>
    <property type="molecule type" value="Genomic_DNA"/>
</dbReference>
<feature type="transmembrane region" description="Helical" evidence="1">
    <location>
        <begin position="132"/>
        <end position="153"/>
    </location>
</feature>
<evidence type="ECO:0000313" key="2">
    <source>
        <dbReference type="EMBL" id="AOW15048.1"/>
    </source>
</evidence>
<dbReference type="Proteomes" id="UP000185680">
    <property type="component" value="Chromosome"/>
</dbReference>
<keyword evidence="4" id="KW-1185">Reference proteome</keyword>
<dbReference type="OrthoDB" id="2955631at2"/>
<dbReference type="Proteomes" id="UP000185657">
    <property type="component" value="Unassembled WGS sequence"/>
</dbReference>
<sequence length="418" mass="45083">MFKLQLIWRRLHGKLWFRPTFWSVAAVAAALMAALANHLPLPAGMPNIGQSALEGLLTIIASSMLTVSTFSLSILVSAFASAASSATPRATRLVMADDSAQHAISAFIASFIFAMVALTALGLGYYGDTGRFVLLGFTIYVLGYLILALLRWIDTLSKLGRMSHTIKTVENAALPPLRAWFAEPALGARTDAPDSAPSGVRVHGVRSGWLQYIDLASLQRIAAEHETLIHVRVRPGDYVAPSSVLAVIEGRGAPDAGTLEDLAKAFLVGRDRTQDQDPRFGLVILSEIAQRALSPAVNDPGTAVMVTGVLTRLLIDGSHLPPGEEKPVARFERVTLVPVDEEALLRHVFEPIARDGAHMLEVALALQTALALLADNTYETLREAALAEALAAKDHALQGLKLQRERDALAEWKYKPEA</sequence>
<reference evidence="3 4" key="1">
    <citation type="submission" date="2016-02" db="EMBL/GenBank/DDBJ databases">
        <title>Draft genome sequence of Hydrogenophaga sp. LPB0072.</title>
        <authorList>
            <person name="Shin S.-K."/>
            <person name="Yi H."/>
        </authorList>
    </citation>
    <scope>NUCLEOTIDE SEQUENCE [LARGE SCALE GENOMIC DNA]</scope>
    <source>
        <strain evidence="3 4">LPB0072</strain>
    </source>
</reference>
<keyword evidence="1" id="KW-0472">Membrane</keyword>
<accession>A0A162YQR9</accession>
<evidence type="ECO:0000313" key="4">
    <source>
        <dbReference type="Proteomes" id="UP000185657"/>
    </source>
</evidence>
<dbReference type="STRING" id="1763535.LPB072_21795"/>
<dbReference type="EMBL" id="CP017476">
    <property type="protein sequence ID" value="AOW15048.1"/>
    <property type="molecule type" value="Genomic_DNA"/>
</dbReference>
<evidence type="ECO:0000256" key="1">
    <source>
        <dbReference type="SAM" id="Phobius"/>
    </source>
</evidence>
<evidence type="ECO:0000313" key="5">
    <source>
        <dbReference type="Proteomes" id="UP000185680"/>
    </source>
</evidence>
<gene>
    <name evidence="2" type="ORF">LPB072_21795</name>
    <name evidence="3" type="ORF">LPB72_21180</name>
</gene>
<dbReference type="RefSeq" id="WP_066096026.1">
    <property type="nucleotide sequence ID" value="NZ_CP017476.1"/>
</dbReference>
<dbReference type="KEGG" id="hyl:LPB072_21795"/>
<reference evidence="2 5" key="2">
    <citation type="submission" date="2016-10" db="EMBL/GenBank/DDBJ databases">
        <title>Hydorgenophaga sp. LPB0072 isolated from gastropod.</title>
        <authorList>
            <person name="Kim E."/>
            <person name="Yi H."/>
        </authorList>
    </citation>
    <scope>NUCLEOTIDE SEQUENCE [LARGE SCALE GENOMIC DNA]</scope>
    <source>
        <strain evidence="2 5">LPB0072</strain>
    </source>
</reference>
<evidence type="ECO:0000313" key="3">
    <source>
        <dbReference type="EMBL" id="OAD39500.1"/>
    </source>
</evidence>
<keyword evidence="1" id="KW-0812">Transmembrane</keyword>
<evidence type="ECO:0008006" key="6">
    <source>
        <dbReference type="Google" id="ProtNLM"/>
    </source>
</evidence>
<feature type="transmembrane region" description="Helical" evidence="1">
    <location>
        <begin position="21"/>
        <end position="39"/>
    </location>
</feature>
<organism evidence="2 5">
    <name type="scientific">Hydrogenophaga crassostreae</name>
    <dbReference type="NCBI Taxonomy" id="1763535"/>
    <lineage>
        <taxon>Bacteria</taxon>
        <taxon>Pseudomonadati</taxon>
        <taxon>Pseudomonadota</taxon>
        <taxon>Betaproteobacteria</taxon>
        <taxon>Burkholderiales</taxon>
        <taxon>Comamonadaceae</taxon>
        <taxon>Hydrogenophaga</taxon>
    </lineage>
</organism>
<feature type="transmembrane region" description="Helical" evidence="1">
    <location>
        <begin position="103"/>
        <end position="126"/>
    </location>
</feature>